<evidence type="ECO:0000313" key="2">
    <source>
        <dbReference type="Proteomes" id="UP001500738"/>
    </source>
</evidence>
<sequence length="164" mass="18185">MSAAVDVFYRHYAKFGRFMGLREAGGALFKLYQLTAPDAPVPDDVATLCEDWFAAHAHTAAAPGDHGFVLLHRCGEDFYFLLVSVWHGSNELWEAVWYRRGDMPAFAPFDPAYPGEAGAARPTFCVWELGIVAHEALAWGRYLASSRGDTDLADWRADIFDGPV</sequence>
<reference evidence="2" key="1">
    <citation type="journal article" date="2019" name="Int. J. Syst. Evol. Microbiol.">
        <title>The Global Catalogue of Microorganisms (GCM) 10K type strain sequencing project: providing services to taxonomists for standard genome sequencing and annotation.</title>
        <authorList>
            <consortium name="The Broad Institute Genomics Platform"/>
            <consortium name="The Broad Institute Genome Sequencing Center for Infectious Disease"/>
            <person name="Wu L."/>
            <person name="Ma J."/>
        </authorList>
    </citation>
    <scope>NUCLEOTIDE SEQUENCE [LARGE SCALE GENOMIC DNA]</scope>
    <source>
        <strain evidence="2">JCM 15910</strain>
    </source>
</reference>
<dbReference type="EMBL" id="BAAAFE010000007">
    <property type="protein sequence ID" value="GAA0864225.1"/>
    <property type="molecule type" value="Genomic_DNA"/>
</dbReference>
<proteinExistence type="predicted"/>
<dbReference type="RefSeq" id="WP_215353821.1">
    <property type="nucleotide sequence ID" value="NZ_BAAAFE010000007.1"/>
</dbReference>
<evidence type="ECO:0000313" key="1">
    <source>
        <dbReference type="EMBL" id="GAA0864225.1"/>
    </source>
</evidence>
<gene>
    <name evidence="1" type="ORF">GCM10009115_17930</name>
</gene>
<organism evidence="1 2">
    <name type="scientific">Sphingopyxis soli</name>
    <dbReference type="NCBI Taxonomy" id="592051"/>
    <lineage>
        <taxon>Bacteria</taxon>
        <taxon>Pseudomonadati</taxon>
        <taxon>Pseudomonadota</taxon>
        <taxon>Alphaproteobacteria</taxon>
        <taxon>Sphingomonadales</taxon>
        <taxon>Sphingomonadaceae</taxon>
        <taxon>Sphingopyxis</taxon>
    </lineage>
</organism>
<keyword evidence="2" id="KW-1185">Reference proteome</keyword>
<accession>A0ABP3XHU7</accession>
<name>A0ABP3XHU7_9SPHN</name>
<dbReference type="Proteomes" id="UP001500738">
    <property type="component" value="Unassembled WGS sequence"/>
</dbReference>
<protein>
    <submittedName>
        <fullName evidence="1">Uncharacterized protein</fullName>
    </submittedName>
</protein>
<comment type="caution">
    <text evidence="1">The sequence shown here is derived from an EMBL/GenBank/DDBJ whole genome shotgun (WGS) entry which is preliminary data.</text>
</comment>